<protein>
    <submittedName>
        <fullName evidence="1">Uncharacterized protein</fullName>
    </submittedName>
</protein>
<name>A0A6J5RAQ5_9CAUD</name>
<sequence length="51" mass="5467">MDTQTQIKNAQGVTLLTYPSGTLWCAELPYAKLPGAQLAGAFLKEANLEEA</sequence>
<accession>A0A6J5RAQ5</accession>
<reference evidence="1" key="1">
    <citation type="submission" date="2020-05" db="EMBL/GenBank/DDBJ databases">
        <authorList>
            <person name="Chiriac C."/>
            <person name="Salcher M."/>
            <person name="Ghai R."/>
            <person name="Kavagutti S V."/>
        </authorList>
    </citation>
    <scope>NUCLEOTIDE SEQUENCE</scope>
</reference>
<dbReference type="EMBL" id="LR797149">
    <property type="protein sequence ID" value="CAB4190621.1"/>
    <property type="molecule type" value="Genomic_DNA"/>
</dbReference>
<feature type="non-terminal residue" evidence="1">
    <location>
        <position position="51"/>
    </location>
</feature>
<organism evidence="1">
    <name type="scientific">uncultured Caudovirales phage</name>
    <dbReference type="NCBI Taxonomy" id="2100421"/>
    <lineage>
        <taxon>Viruses</taxon>
        <taxon>Duplodnaviria</taxon>
        <taxon>Heunggongvirae</taxon>
        <taxon>Uroviricota</taxon>
        <taxon>Caudoviricetes</taxon>
        <taxon>Peduoviridae</taxon>
        <taxon>Maltschvirus</taxon>
        <taxon>Maltschvirus maltsch</taxon>
    </lineage>
</organism>
<gene>
    <name evidence="1" type="ORF">UFOVP1195_81</name>
</gene>
<evidence type="ECO:0000313" key="1">
    <source>
        <dbReference type="EMBL" id="CAB4190621.1"/>
    </source>
</evidence>
<proteinExistence type="predicted"/>